<accession>A0A7Z0D5G6</accession>
<dbReference type="PANTHER" id="PTHR30576">
    <property type="entry name" value="COLANIC BIOSYNTHESIS UDP-GLUCOSE LIPID CARRIER TRANSFERASE"/>
    <property type="match status" value="1"/>
</dbReference>
<reference evidence="9 10" key="1">
    <citation type="submission" date="2020-07" db="EMBL/GenBank/DDBJ databases">
        <title>Sequencing the genomes of 1000 actinobacteria strains.</title>
        <authorList>
            <person name="Klenk H.-P."/>
        </authorList>
    </citation>
    <scope>NUCLEOTIDE SEQUENCE [LARGE SCALE GENOMIC DNA]</scope>
    <source>
        <strain evidence="9 10">DSM 26341</strain>
    </source>
</reference>
<feature type="transmembrane region" description="Helical" evidence="7">
    <location>
        <begin position="325"/>
        <end position="346"/>
    </location>
</feature>
<keyword evidence="3 9" id="KW-0808">Transferase</keyword>
<dbReference type="Proteomes" id="UP000539111">
    <property type="component" value="Unassembled WGS sequence"/>
</dbReference>
<evidence type="ECO:0000256" key="4">
    <source>
        <dbReference type="ARBA" id="ARBA00022692"/>
    </source>
</evidence>
<dbReference type="Pfam" id="PF02397">
    <property type="entry name" value="Bac_transf"/>
    <property type="match status" value="1"/>
</dbReference>
<gene>
    <name evidence="9" type="ORF">BJY26_003469</name>
</gene>
<comment type="similarity">
    <text evidence="2">Belongs to the bacterial sugar transferase family.</text>
</comment>
<keyword evidence="6 7" id="KW-0472">Membrane</keyword>
<evidence type="ECO:0000259" key="8">
    <source>
        <dbReference type="Pfam" id="PF02397"/>
    </source>
</evidence>
<keyword evidence="4 7" id="KW-0812">Transmembrane</keyword>
<dbReference type="EMBL" id="JACBZP010000001">
    <property type="protein sequence ID" value="NYI69163.1"/>
    <property type="molecule type" value="Genomic_DNA"/>
</dbReference>
<dbReference type="RefSeq" id="WP_179429427.1">
    <property type="nucleotide sequence ID" value="NZ_JACBZP010000001.1"/>
</dbReference>
<feature type="transmembrane region" description="Helical" evidence="7">
    <location>
        <begin position="123"/>
        <end position="143"/>
    </location>
</feature>
<dbReference type="NCBIfam" id="TIGR03025">
    <property type="entry name" value="EPS_sugtrans"/>
    <property type="match status" value="1"/>
</dbReference>
<evidence type="ECO:0000313" key="10">
    <source>
        <dbReference type="Proteomes" id="UP000539111"/>
    </source>
</evidence>
<dbReference type="InterPro" id="IPR003362">
    <property type="entry name" value="Bact_transf"/>
</dbReference>
<evidence type="ECO:0000256" key="3">
    <source>
        <dbReference type="ARBA" id="ARBA00022679"/>
    </source>
</evidence>
<evidence type="ECO:0000256" key="6">
    <source>
        <dbReference type="ARBA" id="ARBA00023136"/>
    </source>
</evidence>
<comment type="subcellular location">
    <subcellularLocation>
        <location evidence="1">Membrane</location>
        <topology evidence="1">Multi-pass membrane protein</topology>
    </subcellularLocation>
</comment>
<protein>
    <submittedName>
        <fullName evidence="9">Exopolysaccharide biosynthesis polyprenyl glycosylphosphotransferase</fullName>
    </submittedName>
</protein>
<sequence length="513" mass="57277">MSSLNEAVPFEIDVAIGTESETRRPVQSFAPTHTLSNDSAAEWTSRYRKTLAVIDAAVVVAALGISQTARFGLEFQGRVFDQVELTYLAFLPLIAAAWWMLLCVFGSRERRILGIGPDEYKRVIVSTFTLFGLLAIGCMALKIDASRGYFALAFPIGLAGLLTERWTMRRWLTTQRKYGHFLSRVIVLGKAKDVRYVVSQIDKKSGAAYQVVGAALTKRKQRNFVDVDGRKIPILAGMDSIGDAVVDYNVDAVIIAGPVNRGSKYVQQLGWKLEESKTELVLATGLTNVAGPRIHTRPVEGLPLMHVELPHYSGAKHVAKRVSDIVLSAFALTALMPVFVAFALLIKRDSAGPVFFRQKRVGRDGSTFEMCKFRSMRPNAEAELEALKPGNEGSGPLFKLHDDPRVTKVGKWMRKYSLDELPQFWNVFKGDMSIVGPRPPLASEVAEYAESVHRRLYIKPGITGMWQVNGRSELGWDDSVRLDLYYVENWSLTGDLIIMWRTFRVMIHPVGAY</sequence>
<evidence type="ECO:0000256" key="5">
    <source>
        <dbReference type="ARBA" id="ARBA00022989"/>
    </source>
</evidence>
<evidence type="ECO:0000256" key="1">
    <source>
        <dbReference type="ARBA" id="ARBA00004141"/>
    </source>
</evidence>
<proteinExistence type="inferred from homology"/>
<dbReference type="Gene3D" id="3.40.50.720">
    <property type="entry name" value="NAD(P)-binding Rossmann-like Domain"/>
    <property type="match status" value="1"/>
</dbReference>
<name>A0A7Z0D5G6_9MICO</name>
<feature type="transmembrane region" description="Helical" evidence="7">
    <location>
        <begin position="149"/>
        <end position="167"/>
    </location>
</feature>
<keyword evidence="5 7" id="KW-1133">Transmembrane helix</keyword>
<dbReference type="GO" id="GO:0016780">
    <property type="term" value="F:phosphotransferase activity, for other substituted phosphate groups"/>
    <property type="evidence" value="ECO:0007669"/>
    <property type="project" value="TreeGrafter"/>
</dbReference>
<dbReference type="PANTHER" id="PTHR30576:SF10">
    <property type="entry name" value="SLL5057 PROTEIN"/>
    <property type="match status" value="1"/>
</dbReference>
<evidence type="ECO:0000256" key="7">
    <source>
        <dbReference type="SAM" id="Phobius"/>
    </source>
</evidence>
<keyword evidence="10" id="KW-1185">Reference proteome</keyword>
<comment type="caution">
    <text evidence="9">The sequence shown here is derived from an EMBL/GenBank/DDBJ whole genome shotgun (WGS) entry which is preliminary data.</text>
</comment>
<dbReference type="AlphaFoldDB" id="A0A7Z0D5G6"/>
<evidence type="ECO:0000313" key="9">
    <source>
        <dbReference type="EMBL" id="NYI69163.1"/>
    </source>
</evidence>
<organism evidence="9 10">
    <name type="scientific">Spelaeicoccus albus</name>
    <dbReference type="NCBI Taxonomy" id="1280376"/>
    <lineage>
        <taxon>Bacteria</taxon>
        <taxon>Bacillati</taxon>
        <taxon>Actinomycetota</taxon>
        <taxon>Actinomycetes</taxon>
        <taxon>Micrococcales</taxon>
        <taxon>Brevibacteriaceae</taxon>
        <taxon>Spelaeicoccus</taxon>
    </lineage>
</organism>
<evidence type="ECO:0000256" key="2">
    <source>
        <dbReference type="ARBA" id="ARBA00006464"/>
    </source>
</evidence>
<feature type="transmembrane region" description="Helical" evidence="7">
    <location>
        <begin position="85"/>
        <end position="102"/>
    </location>
</feature>
<dbReference type="Pfam" id="PF13727">
    <property type="entry name" value="CoA_binding_3"/>
    <property type="match status" value="1"/>
</dbReference>
<dbReference type="InterPro" id="IPR017475">
    <property type="entry name" value="EPS_sugar_tfrase"/>
</dbReference>
<feature type="domain" description="Bacterial sugar transferase" evidence="8">
    <location>
        <begin position="320"/>
        <end position="507"/>
    </location>
</feature>
<feature type="transmembrane region" description="Helical" evidence="7">
    <location>
        <begin position="51"/>
        <end position="73"/>
    </location>
</feature>
<dbReference type="GO" id="GO:0016020">
    <property type="term" value="C:membrane"/>
    <property type="evidence" value="ECO:0007669"/>
    <property type="project" value="UniProtKB-SubCell"/>
</dbReference>